<feature type="transmembrane region" description="Helical" evidence="1">
    <location>
        <begin position="695"/>
        <end position="720"/>
    </location>
</feature>
<dbReference type="OrthoDB" id="439917at2759"/>
<keyword evidence="5" id="KW-1185">Reference proteome</keyword>
<evidence type="ECO:0000256" key="1">
    <source>
        <dbReference type="SAM" id="Phobius"/>
    </source>
</evidence>
<evidence type="ECO:0000259" key="3">
    <source>
        <dbReference type="Pfam" id="PF07699"/>
    </source>
</evidence>
<dbReference type="PANTHER" id="PTHR36220:SF1">
    <property type="entry name" value="GAMMA TUBULIN COMPLEX COMPONENT C-TERMINAL DOMAIN-CONTAINING PROTEIN"/>
    <property type="match status" value="1"/>
</dbReference>
<sequence length="773" mass="81810">MRTGLALTLLCFTFFHISLTSAELTLTEVKNVNTGPPANFGAAMVADNDVLVITGGYDSVSNQVVKIYTANGMAWKPLHVLRQPFSRLDTCFGGLLALSPGWLAVGATMPAGRGIVYTFRRQHLAFDLFQSVEPCDHFTTTPTLPVSLAINDTTLAMGAANVQTSTGTAVAGAVYLFKFNGSWTQHQKLAQFGEASFGHSVTITGRHIFVGAPSHNDGQGAVFVFYQETPDTLWATGKTLYAMLCSNFGYSLASDDGLIAIGGPGLSGANAIEAVVVYGIDQDQEPQPYQIIQNPLHGADGSANFGYAVAIYAGLIVAGAPLAVDHQGTVQGGAVVFTFNDTQDAWQQAVDVTAGGFTLTGASVAIHGNIVAATSNTTAGDRVVLTLTNAGCPPGSYSSSFDTCTPCPVGTFTDATGSNTCEVCDNGRFQPAEGQTSCIACGQFRDTPKDYQPHPSCLPWADPEAELTAHKQLSIRRSVLSVDISDAELVDVVHGTKWACSVIPSGENYTIVPLLPTAVLEAGHYLLNIEKTVDIIGIDVVVADALVVPKSGETAISGLTLVVSTPANSLCPSKLRVGSAGPRLPVTARYSGGRLVCEAMQALTVSDVQTMHPTITRGNGEVCFSLDFPLLGNDTNLNPVFEIYRDNFVLHTYTTDGKLCSHLGKADGVIQARVANTVIATLNVDTAPPVSTLRWTIVGVALCALILAMLLFWGCVVGLLQLWRYWWCRRAVKGMEEDPLLLPSADAGMSVDLCYNQAVLEAPARDPQSDGTQ</sequence>
<dbReference type="SMART" id="SM01411">
    <property type="entry name" value="Ephrin_rec_like"/>
    <property type="match status" value="1"/>
</dbReference>
<accession>A0A8J6DZ81</accession>
<protein>
    <submittedName>
        <fullName evidence="4">GCC2 and GCC3</fullName>
    </submittedName>
</protein>
<reference evidence="4" key="1">
    <citation type="submission" date="2021-05" db="EMBL/GenBank/DDBJ databases">
        <title>A free-living protist that lacks canonical eukaryotic 1 DNA replication and segregation systems.</title>
        <authorList>
            <person name="Salas-Leiva D.E."/>
            <person name="Tromer E.C."/>
            <person name="Curtis B.A."/>
            <person name="Jerlstrom-Hultqvist J."/>
            <person name="Kolisko M."/>
            <person name="Yi Z."/>
            <person name="Salas-Leiva J.S."/>
            <person name="Gallot-Lavallee L."/>
            <person name="Kops G.J.P.L."/>
            <person name="Archibald J.M."/>
            <person name="Simpson A.G.B."/>
            <person name="Roger A.J."/>
        </authorList>
    </citation>
    <scope>NUCLEOTIDE SEQUENCE</scope>
    <source>
        <strain evidence="4">BICM</strain>
    </source>
</reference>
<dbReference type="AlphaFoldDB" id="A0A8J6DZ81"/>
<keyword evidence="1" id="KW-1133">Transmembrane helix</keyword>
<dbReference type="InterPro" id="IPR009030">
    <property type="entry name" value="Growth_fac_rcpt_cys_sf"/>
</dbReference>
<dbReference type="SUPFAM" id="SSF57184">
    <property type="entry name" value="Growth factor receptor domain"/>
    <property type="match status" value="1"/>
</dbReference>
<evidence type="ECO:0000313" key="5">
    <source>
        <dbReference type="Proteomes" id="UP000717585"/>
    </source>
</evidence>
<dbReference type="InterPro" id="IPR015915">
    <property type="entry name" value="Kelch-typ_b-propeller"/>
</dbReference>
<dbReference type="Gene3D" id="2.130.10.130">
    <property type="entry name" value="Integrin alpha, N-terminal"/>
    <property type="match status" value="1"/>
</dbReference>
<dbReference type="Pfam" id="PF07699">
    <property type="entry name" value="Ephrin_rec_like"/>
    <property type="match status" value="1"/>
</dbReference>
<comment type="caution">
    <text evidence="4">The sequence shown here is derived from an EMBL/GenBank/DDBJ whole genome shotgun (WGS) entry which is preliminary data.</text>
</comment>
<name>A0A8J6DZ81_9EUKA</name>
<feature type="chain" id="PRO_5035209406" evidence="2">
    <location>
        <begin position="23"/>
        <end position="773"/>
    </location>
</feature>
<feature type="domain" description="Tyrosine-protein kinase ephrin type A/B receptor-like" evidence="3">
    <location>
        <begin position="416"/>
        <end position="448"/>
    </location>
</feature>
<dbReference type="EMBL" id="JAHDYR010000066">
    <property type="protein sequence ID" value="KAG9390071.1"/>
    <property type="molecule type" value="Genomic_DNA"/>
</dbReference>
<dbReference type="PANTHER" id="PTHR36220">
    <property type="entry name" value="UNNAMED PRODUCT"/>
    <property type="match status" value="1"/>
</dbReference>
<organism evidence="4 5">
    <name type="scientific">Carpediemonas membranifera</name>
    <dbReference type="NCBI Taxonomy" id="201153"/>
    <lineage>
        <taxon>Eukaryota</taxon>
        <taxon>Metamonada</taxon>
        <taxon>Carpediemonas-like organisms</taxon>
        <taxon>Carpediemonas</taxon>
    </lineage>
</organism>
<evidence type="ECO:0000313" key="4">
    <source>
        <dbReference type="EMBL" id="KAG9390071.1"/>
    </source>
</evidence>
<dbReference type="Gene3D" id="2.10.50.10">
    <property type="entry name" value="Tumor Necrosis Factor Receptor, subunit A, domain 2"/>
    <property type="match status" value="1"/>
</dbReference>
<proteinExistence type="predicted"/>
<keyword evidence="1" id="KW-0812">Transmembrane</keyword>
<dbReference type="InterPro" id="IPR011641">
    <property type="entry name" value="Tyr-kin_ephrin_A/B_rcpt-like"/>
</dbReference>
<evidence type="ECO:0000256" key="2">
    <source>
        <dbReference type="SAM" id="SignalP"/>
    </source>
</evidence>
<feature type="signal peptide" evidence="2">
    <location>
        <begin position="1"/>
        <end position="22"/>
    </location>
</feature>
<keyword evidence="2" id="KW-0732">Signal</keyword>
<dbReference type="Proteomes" id="UP000717585">
    <property type="component" value="Unassembled WGS sequence"/>
</dbReference>
<keyword evidence="1" id="KW-0472">Membrane</keyword>
<gene>
    <name evidence="4" type="ORF">J8273_8108</name>
</gene>
<dbReference type="SUPFAM" id="SSF117281">
    <property type="entry name" value="Kelch motif"/>
    <property type="match status" value="1"/>
</dbReference>
<dbReference type="InterPro" id="IPR028994">
    <property type="entry name" value="Integrin_alpha_N"/>
</dbReference>